<dbReference type="GO" id="GO:0005886">
    <property type="term" value="C:plasma membrane"/>
    <property type="evidence" value="ECO:0007669"/>
    <property type="project" value="UniProtKB-SubCell"/>
</dbReference>
<reference evidence="8 9" key="1">
    <citation type="submission" date="2015-04" db="EMBL/GenBank/DDBJ databases">
        <title>The draft genome sequence of Erythrobacter marinus HWDM-33.</title>
        <authorList>
            <person name="Zhuang L."/>
            <person name="Liu Y."/>
            <person name="Shao Z."/>
        </authorList>
    </citation>
    <scope>NUCLEOTIDE SEQUENCE [LARGE SCALE GENOMIC DNA]</scope>
    <source>
        <strain evidence="8 9">HWDM-33</strain>
    </source>
</reference>
<protein>
    <recommendedName>
        <fullName evidence="7">RDD domain-containing protein</fullName>
    </recommendedName>
</protein>
<dbReference type="PATRIC" id="fig|874156.12.peg.96"/>
<keyword evidence="3 6" id="KW-0812">Transmembrane</keyword>
<evidence type="ECO:0000256" key="5">
    <source>
        <dbReference type="ARBA" id="ARBA00023136"/>
    </source>
</evidence>
<feature type="domain" description="RDD" evidence="7">
    <location>
        <begin position="3"/>
        <end position="140"/>
    </location>
</feature>
<evidence type="ECO:0000259" key="7">
    <source>
        <dbReference type="Pfam" id="PF06271"/>
    </source>
</evidence>
<dbReference type="Pfam" id="PF06271">
    <property type="entry name" value="RDD"/>
    <property type="match status" value="1"/>
</dbReference>
<dbReference type="PANTHER" id="PTHR36115:SF9">
    <property type="entry name" value="LMO1584 PROTEIN"/>
    <property type="match status" value="1"/>
</dbReference>
<evidence type="ECO:0000256" key="2">
    <source>
        <dbReference type="ARBA" id="ARBA00022475"/>
    </source>
</evidence>
<comment type="caution">
    <text evidence="8">The sequence shown here is derived from an EMBL/GenBank/DDBJ whole genome shotgun (WGS) entry which is preliminary data.</text>
</comment>
<keyword evidence="2" id="KW-1003">Cell membrane</keyword>
<dbReference type="AlphaFoldDB" id="A0A0H0XQG3"/>
<sequence>MAYAGFWIRVAAYLIDVILLSIALYIVQTVTGIDMGMDFSAALDDAAISGGTQTTSSFGSLINIVVGVAYFAGMESSNWQATIGKKALGLIVTDNSGDRISFLRGVGRYFAKILSAIIIFIGFIMVAFTDKKQGLHDMLASTLVVKGQPGSHGTAGVFD</sequence>
<keyword evidence="4 6" id="KW-1133">Transmembrane helix</keyword>
<feature type="transmembrane region" description="Helical" evidence="6">
    <location>
        <begin position="6"/>
        <end position="27"/>
    </location>
</feature>
<feature type="transmembrane region" description="Helical" evidence="6">
    <location>
        <begin position="109"/>
        <end position="128"/>
    </location>
</feature>
<accession>A0A0H0XQG3</accession>
<keyword evidence="5 6" id="KW-0472">Membrane</keyword>
<evidence type="ECO:0000256" key="4">
    <source>
        <dbReference type="ARBA" id="ARBA00022989"/>
    </source>
</evidence>
<dbReference type="EMBL" id="LBHU01000001">
    <property type="protein sequence ID" value="KLI64187.1"/>
    <property type="molecule type" value="Genomic_DNA"/>
</dbReference>
<name>A0A0H0XQG3_9SPHN</name>
<gene>
    <name evidence="8" type="ORF">AAV99_00450</name>
</gene>
<comment type="subcellular location">
    <subcellularLocation>
        <location evidence="1">Cell membrane</location>
        <topology evidence="1">Multi-pass membrane protein</topology>
    </subcellularLocation>
</comment>
<evidence type="ECO:0000256" key="6">
    <source>
        <dbReference type="SAM" id="Phobius"/>
    </source>
</evidence>
<dbReference type="Proteomes" id="UP000053455">
    <property type="component" value="Unassembled WGS sequence"/>
</dbReference>
<organism evidence="8 9">
    <name type="scientific">Aurantiacibacter marinus</name>
    <dbReference type="NCBI Taxonomy" id="874156"/>
    <lineage>
        <taxon>Bacteria</taxon>
        <taxon>Pseudomonadati</taxon>
        <taxon>Pseudomonadota</taxon>
        <taxon>Alphaproteobacteria</taxon>
        <taxon>Sphingomonadales</taxon>
        <taxon>Erythrobacteraceae</taxon>
        <taxon>Aurantiacibacter</taxon>
    </lineage>
</organism>
<evidence type="ECO:0000256" key="3">
    <source>
        <dbReference type="ARBA" id="ARBA00022692"/>
    </source>
</evidence>
<evidence type="ECO:0000256" key="1">
    <source>
        <dbReference type="ARBA" id="ARBA00004651"/>
    </source>
</evidence>
<dbReference type="InterPro" id="IPR051791">
    <property type="entry name" value="Pra-immunoreactive"/>
</dbReference>
<dbReference type="OrthoDB" id="9793824at2"/>
<proteinExistence type="predicted"/>
<dbReference type="RefSeq" id="WP_047092045.1">
    <property type="nucleotide sequence ID" value="NZ_LBHU01000001.1"/>
</dbReference>
<keyword evidence="9" id="KW-1185">Reference proteome</keyword>
<evidence type="ECO:0000313" key="8">
    <source>
        <dbReference type="EMBL" id="KLI64187.1"/>
    </source>
</evidence>
<dbReference type="InterPro" id="IPR010432">
    <property type="entry name" value="RDD"/>
</dbReference>
<dbReference type="PANTHER" id="PTHR36115">
    <property type="entry name" value="PROLINE-RICH ANTIGEN HOMOLOG-RELATED"/>
    <property type="match status" value="1"/>
</dbReference>
<evidence type="ECO:0000313" key="9">
    <source>
        <dbReference type="Proteomes" id="UP000053455"/>
    </source>
</evidence>